<dbReference type="EMBL" id="CT573072">
    <property type="protein sequence ID" value="CAJ72850.1"/>
    <property type="molecule type" value="Genomic_DNA"/>
</dbReference>
<reference evidence="3" key="2">
    <citation type="submission" date="2006-01" db="EMBL/GenBank/DDBJ databases">
        <authorList>
            <person name="Genoscope"/>
        </authorList>
    </citation>
    <scope>NUCLEOTIDE SEQUENCE</scope>
</reference>
<organism evidence="3">
    <name type="scientific">Kuenenia stuttgartiensis</name>
    <dbReference type="NCBI Taxonomy" id="174633"/>
    <lineage>
        <taxon>Bacteria</taxon>
        <taxon>Pseudomonadati</taxon>
        <taxon>Planctomycetota</taxon>
        <taxon>Candidatus Brocadiia</taxon>
        <taxon>Candidatus Brocadiales</taxon>
        <taxon>Candidatus Brocadiaceae</taxon>
        <taxon>Candidatus Kuenenia</taxon>
    </lineage>
</organism>
<evidence type="ECO:0000313" key="3">
    <source>
        <dbReference type="EMBL" id="CAJ72850.1"/>
    </source>
</evidence>
<evidence type="ECO:0000256" key="1">
    <source>
        <dbReference type="PROSITE-ProRule" id="PRU00339"/>
    </source>
</evidence>
<reference evidence="4 7" key="5">
    <citation type="submission" date="2020-02" db="EMBL/GenBank/DDBJ databases">
        <title>Newly sequenced genome of strain CSTR1 showed variability in Candidatus Kuenenia stuttgartiensis genomes.</title>
        <authorList>
            <person name="Ding C."/>
            <person name="Adrian L."/>
        </authorList>
    </citation>
    <scope>NUCLEOTIDE SEQUENCE [LARGE SCALE GENOMIC DNA]</scope>
    <source>
        <strain evidence="4 7">CSTR1</strain>
    </source>
</reference>
<dbReference type="Proteomes" id="UP000501926">
    <property type="component" value="Chromosome"/>
</dbReference>
<evidence type="ECO:0000313" key="4">
    <source>
        <dbReference type="EMBL" id="QII09765.1"/>
    </source>
</evidence>
<proteinExistence type="predicted"/>
<keyword evidence="2" id="KW-1133">Transmembrane helix</keyword>
<keyword evidence="2" id="KW-0472">Membrane</keyword>
<name>Q1PXT2_KUEST</name>
<evidence type="ECO:0000313" key="6">
    <source>
        <dbReference type="Proteomes" id="UP000221734"/>
    </source>
</evidence>
<dbReference type="KEGG" id="kst:KSMBR1_1836"/>
<reference evidence="5" key="4">
    <citation type="submission" date="2017-10" db="EMBL/GenBank/DDBJ databases">
        <authorList>
            <person name="Banno H."/>
            <person name="Chua N.-H."/>
        </authorList>
    </citation>
    <scope>NUCLEOTIDE SEQUENCE [LARGE SCALE GENOMIC DNA]</scope>
    <source>
        <strain evidence="5">Kuenenia_mbr1_ru-nijmegen</strain>
    </source>
</reference>
<gene>
    <name evidence="4" type="ORF">KsCSTR_03860</name>
    <name evidence="5" type="ORF">KSMBR1_1836</name>
    <name evidence="3" type="ORF">kustd2105</name>
</gene>
<dbReference type="OrthoDB" id="283061at2"/>
<reference evidence="6" key="3">
    <citation type="submission" date="2017-10" db="EMBL/GenBank/DDBJ databases">
        <authorList>
            <person name="Frank J."/>
        </authorList>
    </citation>
    <scope>NUCLEOTIDE SEQUENCE [LARGE SCALE GENOMIC DNA]</scope>
</reference>
<dbReference type="Proteomes" id="UP000221734">
    <property type="component" value="Chromosome Kuenenia_stuttgartiensis_MBR1"/>
</dbReference>
<keyword evidence="6" id="KW-1185">Reference proteome</keyword>
<keyword evidence="1" id="KW-0802">TPR repeat</keyword>
<dbReference type="PROSITE" id="PS50005">
    <property type="entry name" value="TPR"/>
    <property type="match status" value="2"/>
</dbReference>
<dbReference type="Gene3D" id="1.25.40.10">
    <property type="entry name" value="Tetratricopeptide repeat domain"/>
    <property type="match status" value="1"/>
</dbReference>
<dbReference type="SUPFAM" id="SSF48452">
    <property type="entry name" value="TPR-like"/>
    <property type="match status" value="1"/>
</dbReference>
<evidence type="ECO:0000313" key="7">
    <source>
        <dbReference type="Proteomes" id="UP000501926"/>
    </source>
</evidence>
<evidence type="ECO:0000313" key="5">
    <source>
        <dbReference type="EMBL" id="SOH04335.1"/>
    </source>
</evidence>
<feature type="repeat" description="TPR" evidence="1">
    <location>
        <begin position="67"/>
        <end position="100"/>
    </location>
</feature>
<dbReference type="EMBL" id="LT934425">
    <property type="protein sequence ID" value="SOH04335.1"/>
    <property type="molecule type" value="Genomic_DNA"/>
</dbReference>
<dbReference type="InterPro" id="IPR019734">
    <property type="entry name" value="TPR_rpt"/>
</dbReference>
<dbReference type="EMBL" id="CP049055">
    <property type="protein sequence ID" value="QII09765.1"/>
    <property type="molecule type" value="Genomic_DNA"/>
</dbReference>
<sequence length="134" mass="15488">MKQKMLIMILCASFVVLLTSVGFYIYLKRQHHSLSYLQMAGEYVQQGKYDDAIHLLKETLRNNPHIAEAHAALGMIYNKKDLPDESLQELKIALTMKPDLISIYQEMYKVYKKKGMEEEAQKALGSYEKLKGNE</sequence>
<reference evidence="3" key="1">
    <citation type="journal article" date="2006" name="Nature">
        <title>Deciphering the evolution and metabolism of an anammox bacterium from a community genome.</title>
        <authorList>
            <person name="Strous M."/>
            <person name="Pelletier E."/>
            <person name="Mangenot S."/>
            <person name="Rattei T."/>
            <person name="Lehner A."/>
            <person name="Taylor M.W."/>
            <person name="Horn M."/>
            <person name="Daims H."/>
            <person name="Bartol-Mavel D."/>
            <person name="Wincker P."/>
            <person name="Barbe V."/>
            <person name="Fonknechten N."/>
            <person name="Vallenet D."/>
            <person name="Segurens B."/>
            <person name="Schenowitz-Truong C."/>
            <person name="Medigue C."/>
            <person name="Collingro A."/>
            <person name="Snel B."/>
            <person name="Dutilh B.E."/>
            <person name="OpDenCamp H.J.M."/>
            <person name="vanDerDrift C."/>
            <person name="Cirpus I."/>
            <person name="vanDePas-Schoonen K.T."/>
            <person name="Harhangi H.R."/>
            <person name="vanNiftrik L."/>
            <person name="Schmid M."/>
            <person name="Keltjens J."/>
            <person name="vanDeVossenberg J."/>
            <person name="Kartal B."/>
            <person name="Meier H."/>
            <person name="Frishman D."/>
            <person name="Huynen M.A."/>
            <person name="Mewes H."/>
            <person name="Weissenbach J."/>
            <person name="Jetten M.S.M."/>
            <person name="Wagner M."/>
            <person name="LePaslier D."/>
        </authorList>
    </citation>
    <scope>NUCLEOTIDE SEQUENCE</scope>
</reference>
<protein>
    <submittedName>
        <fullName evidence="3">Uncharacterized protein</fullName>
    </submittedName>
</protein>
<feature type="repeat" description="TPR" evidence="1">
    <location>
        <begin position="33"/>
        <end position="66"/>
    </location>
</feature>
<dbReference type="Pfam" id="PF13432">
    <property type="entry name" value="TPR_16"/>
    <property type="match status" value="1"/>
</dbReference>
<accession>Q1PXT2</accession>
<dbReference type="InterPro" id="IPR011990">
    <property type="entry name" value="TPR-like_helical_dom_sf"/>
</dbReference>
<feature type="transmembrane region" description="Helical" evidence="2">
    <location>
        <begin position="6"/>
        <end position="27"/>
    </location>
</feature>
<keyword evidence="2" id="KW-0812">Transmembrane</keyword>
<dbReference type="AlphaFoldDB" id="Q1PXT2"/>
<dbReference type="RefSeq" id="WP_099325055.1">
    <property type="nucleotide sequence ID" value="NZ_CP049055.1"/>
</dbReference>
<dbReference type="SMART" id="SM00028">
    <property type="entry name" value="TPR"/>
    <property type="match status" value="2"/>
</dbReference>
<evidence type="ECO:0000256" key="2">
    <source>
        <dbReference type="SAM" id="Phobius"/>
    </source>
</evidence>